<evidence type="ECO:0000313" key="2">
    <source>
        <dbReference type="EMBL" id="VFQ92361.1"/>
    </source>
</evidence>
<dbReference type="PANTHER" id="PTHR33116">
    <property type="entry name" value="REVERSE TRANSCRIPTASE ZINC-BINDING DOMAIN-CONTAINING PROTEIN-RELATED-RELATED"/>
    <property type="match status" value="1"/>
</dbReference>
<feature type="domain" description="Reverse transcriptase zinc-binding" evidence="1">
    <location>
        <begin position="17"/>
        <end position="98"/>
    </location>
</feature>
<sequence length="179" mass="20602">MMLVRKEFAGMPCSSEYTVKEGYKWLAGNQSRVEWAELVWNKTSVPKHQFIAWLIWRGRLLTKDRLSGFLPIDPTCIMCTKEKETVDHLFCSCPFAVDIFLNVSGFIQFDLTSCSIAELGQKPKEGKNKKDRCFIAACIAICCYYIWKARNAKQHNKEMTKESTLKAIVEQISFISINK</sequence>
<dbReference type="OrthoDB" id="1938430at2759"/>
<dbReference type="Pfam" id="PF13966">
    <property type="entry name" value="zf-RVT"/>
    <property type="match status" value="1"/>
</dbReference>
<keyword evidence="3" id="KW-1185">Reference proteome</keyword>
<dbReference type="AlphaFoldDB" id="A0A484MU19"/>
<dbReference type="PANTHER" id="PTHR33116:SF66">
    <property type="entry name" value="REVERSE TRANSCRIPTASE ZINC-BINDING DOMAIN-CONTAINING PROTEIN"/>
    <property type="match status" value="1"/>
</dbReference>
<protein>
    <recommendedName>
        <fullName evidence="1">Reverse transcriptase zinc-binding domain-containing protein</fullName>
    </recommendedName>
</protein>
<dbReference type="InterPro" id="IPR026960">
    <property type="entry name" value="RVT-Znf"/>
</dbReference>
<evidence type="ECO:0000313" key="3">
    <source>
        <dbReference type="Proteomes" id="UP000595140"/>
    </source>
</evidence>
<evidence type="ECO:0000259" key="1">
    <source>
        <dbReference type="Pfam" id="PF13966"/>
    </source>
</evidence>
<reference evidence="2 3" key="1">
    <citation type="submission" date="2018-04" db="EMBL/GenBank/DDBJ databases">
        <authorList>
            <person name="Vogel A."/>
        </authorList>
    </citation>
    <scope>NUCLEOTIDE SEQUENCE [LARGE SCALE GENOMIC DNA]</scope>
</reference>
<dbReference type="Proteomes" id="UP000595140">
    <property type="component" value="Unassembled WGS sequence"/>
</dbReference>
<gene>
    <name evidence="2" type="ORF">CCAM_LOCUS34137</name>
</gene>
<proteinExistence type="predicted"/>
<accession>A0A484MU19</accession>
<dbReference type="EMBL" id="OOIL02004482">
    <property type="protein sequence ID" value="VFQ92361.1"/>
    <property type="molecule type" value="Genomic_DNA"/>
</dbReference>
<organism evidence="2 3">
    <name type="scientific">Cuscuta campestris</name>
    <dbReference type="NCBI Taxonomy" id="132261"/>
    <lineage>
        <taxon>Eukaryota</taxon>
        <taxon>Viridiplantae</taxon>
        <taxon>Streptophyta</taxon>
        <taxon>Embryophyta</taxon>
        <taxon>Tracheophyta</taxon>
        <taxon>Spermatophyta</taxon>
        <taxon>Magnoliopsida</taxon>
        <taxon>eudicotyledons</taxon>
        <taxon>Gunneridae</taxon>
        <taxon>Pentapetalae</taxon>
        <taxon>asterids</taxon>
        <taxon>lamiids</taxon>
        <taxon>Solanales</taxon>
        <taxon>Convolvulaceae</taxon>
        <taxon>Cuscuteae</taxon>
        <taxon>Cuscuta</taxon>
        <taxon>Cuscuta subgen. Grammica</taxon>
        <taxon>Cuscuta sect. Cleistogrammica</taxon>
    </lineage>
</organism>
<name>A0A484MU19_9ASTE</name>